<proteinExistence type="predicted"/>
<dbReference type="AlphaFoldDB" id="Q97AI7"/>
<feature type="transmembrane region" description="Helical" evidence="1">
    <location>
        <begin position="80"/>
        <end position="98"/>
    </location>
</feature>
<dbReference type="PANTHER" id="PTHR42241">
    <property type="entry name" value="HYPOTHETICAL MEMBRANE PROTEIN, CONSERVED, DUF998 FAMILY"/>
    <property type="match status" value="1"/>
</dbReference>
<sequence length="197" mass="21962">MASNKYISYFSLAGIVGPIFAISLVFIDVAVSPWFTWQHNALSDLGVHPYGYLFNLGIIVEGFLNVLFVMALFEIGLKKRIGALLIISGIALALVGVFNEDHPPYHLIFALIYFLLFPIGIIVASIPRLFPFYVKLYSMLASILSLIDIFIGIGFVFKFISIKNVGLSIPEIIEALLLGSWSVLVSVYAFRKLRINR</sequence>
<dbReference type="GeneID" id="1441915"/>
<dbReference type="KEGG" id="tvo:TVG0831893"/>
<evidence type="ECO:0008006" key="4">
    <source>
        <dbReference type="Google" id="ProtNLM"/>
    </source>
</evidence>
<feature type="transmembrane region" description="Helical" evidence="1">
    <location>
        <begin position="136"/>
        <end position="160"/>
    </location>
</feature>
<dbReference type="PANTHER" id="PTHR42241:SF2">
    <property type="entry name" value="HYPOTHETICAL MEMBRANE PROTEIN, CONSERVED, DUF998 FAMILY"/>
    <property type="match status" value="1"/>
</dbReference>
<keyword evidence="1" id="KW-0472">Membrane</keyword>
<dbReference type="Pfam" id="PF06197">
    <property type="entry name" value="DUF998"/>
    <property type="match status" value="1"/>
</dbReference>
<reference evidence="2 3" key="2">
    <citation type="journal article" date="2000" name="Proc. Natl. Acad. Sci. U.S.A.">
        <title>Archaeal adaptation to higher temperatures revealed by genomic sequence of Thermoplasma volcanium.</title>
        <authorList>
            <person name="Kawashima T."/>
            <person name="Amano N."/>
            <person name="Koike H."/>
            <person name="Makino S."/>
            <person name="Higuchi S."/>
            <person name="Kawashima-Ohya Y."/>
            <person name="Watanabe K."/>
            <person name="Yamazaki M."/>
            <person name="Kanehori K."/>
            <person name="Kawamoto T."/>
            <person name="Nunoshiba T."/>
            <person name="Yamamoto Y."/>
            <person name="Aramaki H."/>
            <person name="Makino K."/>
            <person name="Suzuki M."/>
        </authorList>
    </citation>
    <scope>NUCLEOTIDE SEQUENCE [LARGE SCALE GENOMIC DNA]</scope>
    <source>
        <strain evidence="3">ATCC 51530 / DSM 4299 / JCM 9571 / NBRC 15438 / GSS1</strain>
    </source>
</reference>
<accession>Q97AI7</accession>
<dbReference type="Proteomes" id="UP000001017">
    <property type="component" value="Chromosome"/>
</dbReference>
<evidence type="ECO:0000256" key="1">
    <source>
        <dbReference type="SAM" id="Phobius"/>
    </source>
</evidence>
<dbReference type="HOGENOM" id="CLU_1381488_0_0_2"/>
<dbReference type="OrthoDB" id="46160at2157"/>
<keyword evidence="1" id="KW-1133">Transmembrane helix</keyword>
<organism evidence="2 3">
    <name type="scientific">Thermoplasma volcanium (strain ATCC 51530 / DSM 4299 / JCM 9571 / NBRC 15438 / GSS1)</name>
    <dbReference type="NCBI Taxonomy" id="273116"/>
    <lineage>
        <taxon>Archaea</taxon>
        <taxon>Methanobacteriati</taxon>
        <taxon>Thermoplasmatota</taxon>
        <taxon>Thermoplasmata</taxon>
        <taxon>Thermoplasmatales</taxon>
        <taxon>Thermoplasmataceae</taxon>
        <taxon>Thermoplasma</taxon>
    </lineage>
</organism>
<evidence type="ECO:0000313" key="3">
    <source>
        <dbReference type="Proteomes" id="UP000001017"/>
    </source>
</evidence>
<feature type="transmembrane region" description="Helical" evidence="1">
    <location>
        <begin position="52"/>
        <end position="73"/>
    </location>
</feature>
<dbReference type="PaxDb" id="273116-14325039"/>
<gene>
    <name evidence="2" type="ORF">TVG0831893</name>
</gene>
<evidence type="ECO:0000313" key="2">
    <source>
        <dbReference type="EMBL" id="BAB59965.1"/>
    </source>
</evidence>
<keyword evidence="1" id="KW-0812">Transmembrane</keyword>
<name>Q97AI7_THEVO</name>
<protein>
    <recommendedName>
        <fullName evidence="4">DUF998 domain-containing protein</fullName>
    </recommendedName>
</protein>
<feature type="transmembrane region" description="Helical" evidence="1">
    <location>
        <begin position="172"/>
        <end position="190"/>
    </location>
</feature>
<dbReference type="InterPro" id="IPR009339">
    <property type="entry name" value="DUF998"/>
</dbReference>
<reference evidence="2 3" key="1">
    <citation type="journal article" date="1999" name="Proc. Jpn. Acad.">
        <title>Determination of the complete genomic DNA sequence of Thermoplasma volvanium GSS1.</title>
        <authorList>
            <person name="Kawashima T."/>
            <person name="Yamamoto Y."/>
            <person name="Aramaki H."/>
            <person name="Nunoshiba T."/>
            <person name="Kawamoto T."/>
            <person name="Watanabe K."/>
            <person name="Yamazaki M."/>
            <person name="Kanehori K."/>
            <person name="Amano N."/>
            <person name="Ohya Y."/>
            <person name="Makino K."/>
            <person name="Suzuki M."/>
        </authorList>
    </citation>
    <scope>NUCLEOTIDE SEQUENCE [LARGE SCALE GENOMIC DNA]</scope>
    <source>
        <strain evidence="3">ATCC 51530 / DSM 4299 / JCM 9571 / NBRC 15438 / GSS1</strain>
    </source>
</reference>
<feature type="transmembrane region" description="Helical" evidence="1">
    <location>
        <begin position="104"/>
        <end position="124"/>
    </location>
</feature>
<feature type="transmembrane region" description="Helical" evidence="1">
    <location>
        <begin position="7"/>
        <end position="32"/>
    </location>
</feature>
<dbReference type="RefSeq" id="WP_010917067.1">
    <property type="nucleotide sequence ID" value="NC_002689.2"/>
</dbReference>
<dbReference type="eggNOG" id="arCOG02008">
    <property type="taxonomic scope" value="Archaea"/>
</dbReference>
<dbReference type="EMBL" id="BA000011">
    <property type="protein sequence ID" value="BAB59965.1"/>
    <property type="molecule type" value="Genomic_DNA"/>
</dbReference>
<keyword evidence="3" id="KW-1185">Reference proteome</keyword>